<evidence type="ECO:0000313" key="2">
    <source>
        <dbReference type="Proteomes" id="UP000682202"/>
    </source>
</evidence>
<protein>
    <submittedName>
        <fullName evidence="1">Uncharacterized protein</fullName>
    </submittedName>
</protein>
<accession>A0A975JYD1</accession>
<name>A0A975JYD1_9MYCO</name>
<dbReference type="EMBL" id="CP046600">
    <property type="protein sequence ID" value="QUR67668.1"/>
    <property type="molecule type" value="Genomic_DNA"/>
</dbReference>
<reference evidence="1" key="1">
    <citation type="submission" date="2019-12" db="EMBL/GenBank/DDBJ databases">
        <title>Mycobacterium spongiae sp. nov.</title>
        <authorList>
            <person name="Stinear T."/>
        </authorList>
    </citation>
    <scope>NUCLEOTIDE SEQUENCE</scope>
    <source>
        <strain evidence="1">FSD4b-SM</strain>
    </source>
</reference>
<keyword evidence="2" id="KW-1185">Reference proteome</keyword>
<proteinExistence type="predicted"/>
<organism evidence="1 2">
    <name type="scientific">Mycobacterium spongiae</name>
    <dbReference type="NCBI Taxonomy" id="886343"/>
    <lineage>
        <taxon>Bacteria</taxon>
        <taxon>Bacillati</taxon>
        <taxon>Actinomycetota</taxon>
        <taxon>Actinomycetes</taxon>
        <taxon>Mycobacteriales</taxon>
        <taxon>Mycobacteriaceae</taxon>
        <taxon>Mycobacterium</taxon>
    </lineage>
</organism>
<gene>
    <name evidence="1" type="ORF">F6B93_11650</name>
</gene>
<dbReference type="KEGG" id="mspg:F6B93_11650"/>
<dbReference type="RefSeq" id="WP_211695244.1">
    <property type="nucleotide sequence ID" value="NZ_CP046600.1"/>
</dbReference>
<sequence>MAPGIRYDRWFLPLAVPLGLGPNNSDLRFESGHLHVKMGWAFAADIPLTSITKAEATNARVYAAGVHFGFGHWLVNGSRKGLVDLTIDPPAQATMWKKSLTVRHLRLSVTDPDAFVAACMSTTT</sequence>
<evidence type="ECO:0000313" key="1">
    <source>
        <dbReference type="EMBL" id="QUR67668.1"/>
    </source>
</evidence>
<dbReference type="Proteomes" id="UP000682202">
    <property type="component" value="Chromosome"/>
</dbReference>
<dbReference type="AlphaFoldDB" id="A0A975JYD1"/>